<evidence type="ECO:0000313" key="3">
    <source>
        <dbReference type="EMBL" id="MXR22142.1"/>
    </source>
</evidence>
<keyword evidence="1" id="KW-0472">Membrane</keyword>
<dbReference type="RefSeq" id="WP_159527526.1">
    <property type="nucleotide sequence ID" value="NZ_WUUU01000208.1"/>
</dbReference>
<feature type="domain" description="DUF8144" evidence="2">
    <location>
        <begin position="1"/>
        <end position="65"/>
    </location>
</feature>
<protein>
    <recommendedName>
        <fullName evidence="2">DUF8144 domain-containing protein</fullName>
    </recommendedName>
</protein>
<proteinExistence type="predicted"/>
<keyword evidence="1" id="KW-0812">Transmembrane</keyword>
<keyword evidence="1" id="KW-1133">Transmembrane helix</keyword>
<dbReference type="Pfam" id="PF26469">
    <property type="entry name" value="DUF8144"/>
    <property type="match status" value="1"/>
</dbReference>
<reference evidence="3 4" key="1">
    <citation type="submission" date="2019-12" db="EMBL/GenBank/DDBJ databases">
        <title>Isolation and characterization of three novel carbon monoxide-oxidizing members of Halobacteria from salione crusts and soils.</title>
        <authorList>
            <person name="Myers M.R."/>
            <person name="King G.M."/>
        </authorList>
    </citation>
    <scope>NUCLEOTIDE SEQUENCE [LARGE SCALE GENOMIC DNA]</scope>
    <source>
        <strain evidence="3 4">PCN9</strain>
    </source>
</reference>
<comment type="caution">
    <text evidence="3">The sequence shown here is derived from an EMBL/GenBank/DDBJ whole genome shotgun (WGS) entry which is preliminary data.</text>
</comment>
<evidence type="ECO:0000256" key="1">
    <source>
        <dbReference type="SAM" id="Phobius"/>
    </source>
</evidence>
<dbReference type="AlphaFoldDB" id="A0A6B0SSX9"/>
<dbReference type="InterPro" id="IPR058457">
    <property type="entry name" value="DUF8144"/>
</dbReference>
<sequence length="65" mass="6771">MQAESTVEFVEKWQMGAVLLLSSAFVGFLTGSALGRGFPSDLGLPGFVGGATLTFLALSSLLYGR</sequence>
<dbReference type="EMBL" id="WUUU01000208">
    <property type="protein sequence ID" value="MXR22142.1"/>
    <property type="molecule type" value="Genomic_DNA"/>
</dbReference>
<gene>
    <name evidence="3" type="ORF">GRX66_16665</name>
</gene>
<evidence type="ECO:0000259" key="2">
    <source>
        <dbReference type="Pfam" id="PF26469"/>
    </source>
</evidence>
<name>A0A6B0SSX9_9EURY</name>
<dbReference type="Proteomes" id="UP000471521">
    <property type="component" value="Unassembled WGS sequence"/>
</dbReference>
<keyword evidence="4" id="KW-1185">Reference proteome</keyword>
<evidence type="ECO:0000313" key="4">
    <source>
        <dbReference type="Proteomes" id="UP000471521"/>
    </source>
</evidence>
<feature type="transmembrane region" description="Helical" evidence="1">
    <location>
        <begin position="42"/>
        <end position="63"/>
    </location>
</feature>
<accession>A0A6B0SSX9</accession>
<dbReference type="OrthoDB" id="342979at2157"/>
<feature type="transmembrane region" description="Helical" evidence="1">
    <location>
        <begin position="15"/>
        <end position="35"/>
    </location>
</feature>
<organism evidence="3 4">
    <name type="scientific">Halobacterium bonnevillei</name>
    <dbReference type="NCBI Taxonomy" id="2692200"/>
    <lineage>
        <taxon>Archaea</taxon>
        <taxon>Methanobacteriati</taxon>
        <taxon>Methanobacteriota</taxon>
        <taxon>Stenosarchaea group</taxon>
        <taxon>Halobacteria</taxon>
        <taxon>Halobacteriales</taxon>
        <taxon>Halobacteriaceae</taxon>
        <taxon>Halobacterium</taxon>
    </lineage>
</organism>